<dbReference type="AlphaFoldDB" id="A0A556MTF6"/>
<accession>A0A556MTF6</accession>
<comment type="caution">
    <text evidence="3">The sequence shown here is derived from an EMBL/GenBank/DDBJ whole genome shotgun (WGS) entry which is preliminary data.</text>
</comment>
<dbReference type="EMBL" id="VLPK01000001">
    <property type="protein sequence ID" value="TSJ43157.1"/>
    <property type="molecule type" value="Genomic_DNA"/>
</dbReference>
<evidence type="ECO:0000256" key="1">
    <source>
        <dbReference type="SAM" id="Phobius"/>
    </source>
</evidence>
<keyword evidence="1" id="KW-0472">Membrane</keyword>
<reference evidence="3 4" key="1">
    <citation type="submission" date="2019-07" db="EMBL/GenBank/DDBJ databases">
        <authorList>
            <person name="Huq M.A."/>
        </authorList>
    </citation>
    <scope>NUCLEOTIDE SEQUENCE [LARGE SCALE GENOMIC DNA]</scope>
    <source>
        <strain evidence="3 4">MAH-19</strain>
    </source>
</reference>
<proteinExistence type="predicted"/>
<protein>
    <submittedName>
        <fullName evidence="3">Uncharacterized protein</fullName>
    </submittedName>
</protein>
<feature type="transmembrane region" description="Helical" evidence="1">
    <location>
        <begin position="133"/>
        <end position="152"/>
    </location>
</feature>
<keyword evidence="2" id="KW-0732">Signal</keyword>
<gene>
    <name evidence="3" type="ORF">FO440_02905</name>
</gene>
<name>A0A556MTF6_9SPHI</name>
<sequence length="170" mass="18430">MKKPYLITLILALSTLFAQAQNSTPHHSQPDSLIKLIPVGEGNHSSYLYTIGGKLQTPEDVKMKILAYAPSALEYRAAKKSAVWSWVSLGGFAASGTAATIEYATHNKSAGETIGVVNGKPEFIYQHHNLTGAYIFTGLASAFLVSTVINFVKAARHGKKSIKLYNAQYE</sequence>
<dbReference type="OrthoDB" id="795816at2"/>
<feature type="chain" id="PRO_5022026468" evidence="2">
    <location>
        <begin position="21"/>
        <end position="170"/>
    </location>
</feature>
<evidence type="ECO:0000256" key="2">
    <source>
        <dbReference type="SAM" id="SignalP"/>
    </source>
</evidence>
<feature type="signal peptide" evidence="2">
    <location>
        <begin position="1"/>
        <end position="20"/>
    </location>
</feature>
<keyword evidence="1" id="KW-0812">Transmembrane</keyword>
<dbReference type="Proteomes" id="UP000318733">
    <property type="component" value="Unassembled WGS sequence"/>
</dbReference>
<evidence type="ECO:0000313" key="3">
    <source>
        <dbReference type="EMBL" id="TSJ43157.1"/>
    </source>
</evidence>
<dbReference type="RefSeq" id="WP_144246722.1">
    <property type="nucleotide sequence ID" value="NZ_VLPK01000001.1"/>
</dbReference>
<organism evidence="3 4">
    <name type="scientific">Mucilaginibacter corticis</name>
    <dbReference type="NCBI Taxonomy" id="2597670"/>
    <lineage>
        <taxon>Bacteria</taxon>
        <taxon>Pseudomonadati</taxon>
        <taxon>Bacteroidota</taxon>
        <taxon>Sphingobacteriia</taxon>
        <taxon>Sphingobacteriales</taxon>
        <taxon>Sphingobacteriaceae</taxon>
        <taxon>Mucilaginibacter</taxon>
    </lineage>
</organism>
<keyword evidence="1" id="KW-1133">Transmembrane helix</keyword>
<evidence type="ECO:0000313" key="4">
    <source>
        <dbReference type="Proteomes" id="UP000318733"/>
    </source>
</evidence>
<keyword evidence="4" id="KW-1185">Reference proteome</keyword>